<sequence>MHYLIVQRRRYGVAIDKKELRKIQPVRGDIQITEMPNETLGRTTISAWLFSSAPNAPDILPPLLDVRITGMGSTGMNLTGVEQIGDAFYAQSWWCRLE</sequence>
<evidence type="ECO:0000313" key="2">
    <source>
        <dbReference type="Proteomes" id="UP000028631"/>
    </source>
</evidence>
<dbReference type="AlphaFoldDB" id="A0A085V3Z3"/>
<protein>
    <submittedName>
        <fullName evidence="1">Uncharacterized protein</fullName>
    </submittedName>
</protein>
<dbReference type="OrthoDB" id="6893818at2"/>
<dbReference type="Proteomes" id="UP000028631">
    <property type="component" value="Unassembled WGS sequence"/>
</dbReference>
<comment type="caution">
    <text evidence="1">The sequence shown here is derived from an EMBL/GenBank/DDBJ whole genome shotgun (WGS) entry which is preliminary data.</text>
</comment>
<dbReference type="PATRIC" id="fig|317.175.peg.5451"/>
<evidence type="ECO:0000313" key="1">
    <source>
        <dbReference type="EMBL" id="KFE50156.1"/>
    </source>
</evidence>
<dbReference type="EMBL" id="JPQU01000109">
    <property type="protein sequence ID" value="KFE50156.1"/>
    <property type="molecule type" value="Genomic_DNA"/>
</dbReference>
<keyword evidence="2" id="KW-1185">Reference proteome</keyword>
<proteinExistence type="predicted"/>
<organism evidence="1 2">
    <name type="scientific">Pseudomonas syringae</name>
    <dbReference type="NCBI Taxonomy" id="317"/>
    <lineage>
        <taxon>Bacteria</taxon>
        <taxon>Pseudomonadati</taxon>
        <taxon>Pseudomonadota</taxon>
        <taxon>Gammaproteobacteria</taxon>
        <taxon>Pseudomonadales</taxon>
        <taxon>Pseudomonadaceae</taxon>
        <taxon>Pseudomonas</taxon>
    </lineage>
</organism>
<accession>A0A085V3Z3</accession>
<reference evidence="1 2" key="1">
    <citation type="submission" date="2014-07" db="EMBL/GenBank/DDBJ databases">
        <title>Draft Genome Sequences of Environmental Pseudomonas syringae strains.</title>
        <authorList>
            <person name="Baltrus D.A."/>
            <person name="Berge O."/>
            <person name="Morris C."/>
        </authorList>
    </citation>
    <scope>NUCLEOTIDE SEQUENCE [LARGE SCALE GENOMIC DNA]</scope>
    <source>
        <strain evidence="1 2">GAW0119</strain>
    </source>
</reference>
<dbReference type="RefSeq" id="WP_032632001.1">
    <property type="nucleotide sequence ID" value="NZ_JPQU01000109.1"/>
</dbReference>
<name>A0A085V3Z3_PSESX</name>
<gene>
    <name evidence="1" type="ORF">IV01_26170</name>
</gene>